<evidence type="ECO:0000313" key="2">
    <source>
        <dbReference type="Proteomes" id="UP000308092"/>
    </source>
</evidence>
<comment type="caution">
    <text evidence="1">The sequence shown here is derived from an EMBL/GenBank/DDBJ whole genome shotgun (WGS) entry which is preliminary data.</text>
</comment>
<name>A0A4V3UNI7_9EURO</name>
<evidence type="ECO:0000313" key="1">
    <source>
        <dbReference type="EMBL" id="THC91324.1"/>
    </source>
</evidence>
<dbReference type="Proteomes" id="UP000308092">
    <property type="component" value="Unassembled WGS sequence"/>
</dbReference>
<keyword evidence="2" id="KW-1185">Reference proteome</keyword>
<proteinExistence type="predicted"/>
<protein>
    <submittedName>
        <fullName evidence="1">Uncharacterized protein</fullName>
    </submittedName>
</protein>
<accession>A0A4V3UNI7</accession>
<dbReference type="VEuPathDB" id="FungiDB:EYZ11_009210"/>
<dbReference type="EMBL" id="SOSA01000426">
    <property type="protein sequence ID" value="THC91324.1"/>
    <property type="molecule type" value="Genomic_DNA"/>
</dbReference>
<reference evidence="1 2" key="1">
    <citation type="submission" date="2019-03" db="EMBL/GenBank/DDBJ databases">
        <title>The genome sequence of a newly discovered highly antifungal drug resistant Aspergillus species, Aspergillus tanneri NIH 1004.</title>
        <authorList>
            <person name="Mounaud S."/>
            <person name="Singh I."/>
            <person name="Joardar V."/>
            <person name="Pakala S."/>
            <person name="Pakala S."/>
            <person name="Venepally P."/>
            <person name="Hoover J."/>
            <person name="Nierman W."/>
            <person name="Chung J."/>
            <person name="Losada L."/>
        </authorList>
    </citation>
    <scope>NUCLEOTIDE SEQUENCE [LARGE SCALE GENOMIC DNA]</scope>
    <source>
        <strain evidence="1 2">NIH1004</strain>
    </source>
</reference>
<dbReference type="AlphaFoldDB" id="A0A4V3UNI7"/>
<organism evidence="1 2">
    <name type="scientific">Aspergillus tanneri</name>
    <dbReference type="NCBI Taxonomy" id="1220188"/>
    <lineage>
        <taxon>Eukaryota</taxon>
        <taxon>Fungi</taxon>
        <taxon>Dikarya</taxon>
        <taxon>Ascomycota</taxon>
        <taxon>Pezizomycotina</taxon>
        <taxon>Eurotiomycetes</taxon>
        <taxon>Eurotiomycetidae</taxon>
        <taxon>Eurotiales</taxon>
        <taxon>Aspergillaceae</taxon>
        <taxon>Aspergillus</taxon>
        <taxon>Aspergillus subgen. Circumdati</taxon>
    </lineage>
</organism>
<gene>
    <name evidence="1" type="ORF">EYZ11_009210</name>
</gene>
<sequence>MNTVGYSSEATQFGTLFPMDGLLSEGERGP</sequence>